<organism evidence="2 3">
    <name type="scientific">Gracilibacillus halophilus YIM-C55.5</name>
    <dbReference type="NCBI Taxonomy" id="1308866"/>
    <lineage>
        <taxon>Bacteria</taxon>
        <taxon>Bacillati</taxon>
        <taxon>Bacillota</taxon>
        <taxon>Bacilli</taxon>
        <taxon>Bacillales</taxon>
        <taxon>Bacillaceae</taxon>
        <taxon>Gracilibacillus</taxon>
    </lineage>
</organism>
<dbReference type="RefSeq" id="WP_003466628.1">
    <property type="nucleotide sequence ID" value="NZ_APML01000019.1"/>
</dbReference>
<protein>
    <submittedName>
        <fullName evidence="2">Uncharacterized protein</fullName>
    </submittedName>
</protein>
<dbReference type="eggNOG" id="ENOG5032QCQ">
    <property type="taxonomic scope" value="Bacteria"/>
</dbReference>
<evidence type="ECO:0000256" key="1">
    <source>
        <dbReference type="SAM" id="Phobius"/>
    </source>
</evidence>
<comment type="caution">
    <text evidence="2">The sequence shown here is derived from an EMBL/GenBank/DDBJ whole genome shotgun (WGS) entry which is preliminary data.</text>
</comment>
<keyword evidence="1" id="KW-0472">Membrane</keyword>
<dbReference type="AlphaFoldDB" id="N4WN46"/>
<dbReference type="EMBL" id="APML01000019">
    <property type="protein sequence ID" value="ENH97547.1"/>
    <property type="molecule type" value="Genomic_DNA"/>
</dbReference>
<dbReference type="PATRIC" id="fig|1308866.3.peg.1223"/>
<reference evidence="2 3" key="1">
    <citation type="submission" date="2013-03" db="EMBL/GenBank/DDBJ databases">
        <title>Draft genome sequence of Gracibacillus halophilus YIM-C55.5, a moderately halophilic and thermophilic organism from the Xiaochaidamu salt lake.</title>
        <authorList>
            <person name="Sugumar T."/>
            <person name="Polireddy D.R."/>
            <person name="Antony A."/>
            <person name="Madhava Y.R."/>
            <person name="Sivakumar N."/>
        </authorList>
    </citation>
    <scope>NUCLEOTIDE SEQUENCE [LARGE SCALE GENOMIC DNA]</scope>
    <source>
        <strain evidence="2 3">YIM-C55.5</strain>
    </source>
</reference>
<sequence length="302" mass="35353">MDKETVSISVSVVVLLVFILYVYIQSWMSFREKGNNQFNENLYQYRKTLYVLFVLVIGMLLLMQTISIEDNWKLLMMLAGMIVFIDIFVFSTPTIKKIWKTEFQAYDPLKQYIQENSLIEEKQKDKLNYFSQLVQIAPFLKNDIAKKRLDIADSLALFLSYYADHFGLRVHLYNVGEKHKITSDVDHLFSEFGETLQAIKHTHTLDWCTMPSNITKEDEDAERTVVETLWNGDIIALDREDKHGKGIAHLCPIFVGEDIFVLFIEEIHQQVYEMDALFLTNLACLYCFLEHEEKACPFVKNQ</sequence>
<accession>N4WN46</accession>
<feature type="transmembrane region" description="Helical" evidence="1">
    <location>
        <begin position="74"/>
        <end position="91"/>
    </location>
</feature>
<name>N4WN46_9BACI</name>
<keyword evidence="3" id="KW-1185">Reference proteome</keyword>
<gene>
    <name evidence="2" type="ORF">J416_06033</name>
</gene>
<dbReference type="OrthoDB" id="2852651at2"/>
<feature type="transmembrane region" description="Helical" evidence="1">
    <location>
        <begin position="6"/>
        <end position="28"/>
    </location>
</feature>
<dbReference type="Pfam" id="PF14171">
    <property type="entry name" value="SpoIISA_toxin"/>
    <property type="match status" value="1"/>
</dbReference>
<dbReference type="InterPro" id="IPR025940">
    <property type="entry name" value="SpoIISA_toxin"/>
</dbReference>
<proteinExistence type="predicted"/>
<keyword evidence="1" id="KW-0812">Transmembrane</keyword>
<keyword evidence="1" id="KW-1133">Transmembrane helix</keyword>
<feature type="transmembrane region" description="Helical" evidence="1">
    <location>
        <begin position="49"/>
        <end position="68"/>
    </location>
</feature>
<evidence type="ECO:0000313" key="2">
    <source>
        <dbReference type="EMBL" id="ENH97547.1"/>
    </source>
</evidence>
<evidence type="ECO:0000313" key="3">
    <source>
        <dbReference type="Proteomes" id="UP000012283"/>
    </source>
</evidence>
<dbReference type="Proteomes" id="UP000012283">
    <property type="component" value="Unassembled WGS sequence"/>
</dbReference>
<dbReference type="GO" id="GO:0016020">
    <property type="term" value="C:membrane"/>
    <property type="evidence" value="ECO:0007669"/>
    <property type="project" value="InterPro"/>
</dbReference>